<sequence length="147" mass="16157">MTGLTVANQPLQITSTVFSNAGMIIDSGTVITRLPPDAYQALRSAFRQHMTQYKMAPSTTLLDTCYDFTGYDNVTIPSVSVQFLNNVSLELDPNGIFYVIDISQVCLAFAGNSNPRDLGIYGNVQQRTFNVIYDVPNEEIGFSPEAC</sequence>
<dbReference type="FunFam" id="2.40.70.10:FF:000013">
    <property type="entry name" value="Aspartyl protease AED1"/>
    <property type="match status" value="1"/>
</dbReference>
<dbReference type="GO" id="GO:0004190">
    <property type="term" value="F:aspartic-type endopeptidase activity"/>
    <property type="evidence" value="ECO:0007669"/>
    <property type="project" value="InterPro"/>
</dbReference>
<dbReference type="GO" id="GO:0006508">
    <property type="term" value="P:proteolysis"/>
    <property type="evidence" value="ECO:0007669"/>
    <property type="project" value="UniProtKB-KW"/>
</dbReference>
<dbReference type="Pfam" id="PF14541">
    <property type="entry name" value="TAXi_C"/>
    <property type="match status" value="1"/>
</dbReference>
<dbReference type="PROSITE" id="PS51767">
    <property type="entry name" value="PEPTIDASE_A1"/>
    <property type="match status" value="1"/>
</dbReference>
<keyword evidence="3" id="KW-0645">Protease</keyword>
<dbReference type="InterPro" id="IPR032799">
    <property type="entry name" value="TAXi_C"/>
</dbReference>
<dbReference type="InterPro" id="IPR001461">
    <property type="entry name" value="Aspartic_peptidase_A1"/>
</dbReference>
<keyword evidence="4" id="KW-1185">Reference proteome</keyword>
<dbReference type="InterPro" id="IPR033121">
    <property type="entry name" value="PEPTIDASE_A1"/>
</dbReference>
<dbReference type="AlphaFoldDB" id="A0AAV8BXU8"/>
<dbReference type="Gene3D" id="2.40.70.10">
    <property type="entry name" value="Acid Proteases"/>
    <property type="match status" value="1"/>
</dbReference>
<evidence type="ECO:0000313" key="4">
    <source>
        <dbReference type="Proteomes" id="UP001140206"/>
    </source>
</evidence>
<accession>A0AAV8BXU8</accession>
<protein>
    <submittedName>
        <fullName evidence="3">Eukaryotic aspartyl protease family protein</fullName>
    </submittedName>
</protein>
<gene>
    <name evidence="3" type="ORF">LUZ62_082357</name>
</gene>
<name>A0AAV8BXU8_9POAL</name>
<comment type="caution">
    <text evidence="3">The sequence shown here is derived from an EMBL/GenBank/DDBJ whole genome shotgun (WGS) entry which is preliminary data.</text>
</comment>
<reference evidence="3" key="1">
    <citation type="submission" date="2022-08" db="EMBL/GenBank/DDBJ databases">
        <authorList>
            <person name="Marques A."/>
        </authorList>
    </citation>
    <scope>NUCLEOTIDE SEQUENCE</scope>
    <source>
        <strain evidence="3">RhyPub2mFocal</strain>
        <tissue evidence="3">Leaves</tissue>
    </source>
</reference>
<evidence type="ECO:0000259" key="2">
    <source>
        <dbReference type="PROSITE" id="PS51767"/>
    </source>
</evidence>
<keyword evidence="3" id="KW-0378">Hydrolase</keyword>
<evidence type="ECO:0000256" key="1">
    <source>
        <dbReference type="ARBA" id="ARBA00007447"/>
    </source>
</evidence>
<dbReference type="PANTHER" id="PTHR13683:SF750">
    <property type="entry name" value="ASPARTYL PROTEASE AED1"/>
    <property type="match status" value="1"/>
</dbReference>
<organism evidence="3 4">
    <name type="scientific">Rhynchospora pubera</name>
    <dbReference type="NCBI Taxonomy" id="906938"/>
    <lineage>
        <taxon>Eukaryota</taxon>
        <taxon>Viridiplantae</taxon>
        <taxon>Streptophyta</taxon>
        <taxon>Embryophyta</taxon>
        <taxon>Tracheophyta</taxon>
        <taxon>Spermatophyta</taxon>
        <taxon>Magnoliopsida</taxon>
        <taxon>Liliopsida</taxon>
        <taxon>Poales</taxon>
        <taxon>Cyperaceae</taxon>
        <taxon>Cyperoideae</taxon>
        <taxon>Rhynchosporeae</taxon>
        <taxon>Rhynchospora</taxon>
    </lineage>
</organism>
<proteinExistence type="inferred from homology"/>
<dbReference type="Proteomes" id="UP001140206">
    <property type="component" value="Chromosome 5"/>
</dbReference>
<evidence type="ECO:0000313" key="3">
    <source>
        <dbReference type="EMBL" id="KAJ4747952.1"/>
    </source>
</evidence>
<dbReference type="SUPFAM" id="SSF50630">
    <property type="entry name" value="Acid proteases"/>
    <property type="match status" value="1"/>
</dbReference>
<feature type="domain" description="Peptidase A1" evidence="2">
    <location>
        <begin position="1"/>
        <end position="143"/>
    </location>
</feature>
<dbReference type="InterPro" id="IPR021109">
    <property type="entry name" value="Peptidase_aspartic_dom_sf"/>
</dbReference>
<dbReference type="PANTHER" id="PTHR13683">
    <property type="entry name" value="ASPARTYL PROTEASES"/>
    <property type="match status" value="1"/>
</dbReference>
<dbReference type="EMBL" id="JAMFTS010000005">
    <property type="protein sequence ID" value="KAJ4747952.1"/>
    <property type="molecule type" value="Genomic_DNA"/>
</dbReference>
<comment type="similarity">
    <text evidence="1">Belongs to the peptidase A1 family.</text>
</comment>